<keyword evidence="2" id="KW-1133">Transmembrane helix</keyword>
<feature type="compositionally biased region" description="Low complexity" evidence="1">
    <location>
        <begin position="171"/>
        <end position="192"/>
    </location>
</feature>
<dbReference type="EMBL" id="KB632383">
    <property type="protein sequence ID" value="ERL94199.1"/>
    <property type="molecule type" value="Genomic_DNA"/>
</dbReference>
<gene>
    <name evidence="6" type="primary">109545577</name>
    <name evidence="5" type="ORF">D910_11480</name>
    <name evidence="4" type="ORF">YQE_12866</name>
</gene>
<proteinExistence type="predicted"/>
<evidence type="ECO:0000313" key="4">
    <source>
        <dbReference type="EMBL" id="ENN70358.1"/>
    </source>
</evidence>
<evidence type="ECO:0000313" key="5">
    <source>
        <dbReference type="EMBL" id="ERL94199.1"/>
    </source>
</evidence>
<keyword evidence="2" id="KW-0472">Membrane</keyword>
<dbReference type="Proteomes" id="UP000019118">
    <property type="component" value="Unassembled WGS sequence"/>
</dbReference>
<evidence type="ECO:0000313" key="7">
    <source>
        <dbReference type="Proteomes" id="UP000019118"/>
    </source>
</evidence>
<dbReference type="Proteomes" id="UP000030742">
    <property type="component" value="Unassembled WGS sequence"/>
</dbReference>
<dbReference type="AlphaFoldDB" id="N6SYQ6"/>
<feature type="signal peptide" evidence="3">
    <location>
        <begin position="1"/>
        <end position="24"/>
    </location>
</feature>
<name>N6SYQ6_DENPD</name>
<feature type="chain" id="PRO_5010971643" evidence="3">
    <location>
        <begin position="25"/>
        <end position="192"/>
    </location>
</feature>
<evidence type="ECO:0000256" key="1">
    <source>
        <dbReference type="SAM" id="MobiDB-lite"/>
    </source>
</evidence>
<dbReference type="HOGENOM" id="CLU_1416498_0_0_1"/>
<dbReference type="EnsemblMetazoa" id="XM_019916350.1">
    <property type="protein sequence ID" value="XP_019771909.1"/>
    <property type="gene ID" value="LOC109545577"/>
</dbReference>
<sequence>MAIDLVKPKCFVFVLFLRFADLHAYNAQYTDSDDADLYGKSITIDEYIQDTTKAEPLPAERTLETGAVIWYIASFGGLVLFFFIVSCSEWCCRRNARRNCQRNSNPQTVQVIVDTPPSYDHFAPPAYEDLWVGSSQSTRGEKNEYDIYVVPVHALGTLLVQQTEEAPPSYQSANASVQHSAVSSSHPVSRVT</sequence>
<accession>N6SYQ6</accession>
<evidence type="ECO:0000256" key="2">
    <source>
        <dbReference type="SAM" id="Phobius"/>
    </source>
</evidence>
<evidence type="ECO:0000313" key="8">
    <source>
        <dbReference type="Proteomes" id="UP000030742"/>
    </source>
</evidence>
<reference evidence="6" key="2">
    <citation type="submission" date="2024-08" db="UniProtKB">
        <authorList>
            <consortium name="EnsemblMetazoa"/>
        </authorList>
    </citation>
    <scope>IDENTIFICATION</scope>
</reference>
<organism evidence="4">
    <name type="scientific">Dendroctonus ponderosae</name>
    <name type="common">Mountain pine beetle</name>
    <dbReference type="NCBI Taxonomy" id="77166"/>
    <lineage>
        <taxon>Eukaryota</taxon>
        <taxon>Metazoa</taxon>
        <taxon>Ecdysozoa</taxon>
        <taxon>Arthropoda</taxon>
        <taxon>Hexapoda</taxon>
        <taxon>Insecta</taxon>
        <taxon>Pterygota</taxon>
        <taxon>Neoptera</taxon>
        <taxon>Endopterygota</taxon>
        <taxon>Coleoptera</taxon>
        <taxon>Polyphaga</taxon>
        <taxon>Cucujiformia</taxon>
        <taxon>Curculionidae</taxon>
        <taxon>Scolytinae</taxon>
        <taxon>Dendroctonus</taxon>
    </lineage>
</organism>
<evidence type="ECO:0000256" key="3">
    <source>
        <dbReference type="SAM" id="SignalP"/>
    </source>
</evidence>
<feature type="non-terminal residue" evidence="4">
    <location>
        <position position="1"/>
    </location>
</feature>
<dbReference type="KEGG" id="dpa:109545577"/>
<feature type="transmembrane region" description="Helical" evidence="2">
    <location>
        <begin position="68"/>
        <end position="92"/>
    </location>
</feature>
<reference evidence="7 8" key="1">
    <citation type="journal article" date="2013" name="Genome Biol.">
        <title>Draft genome of the mountain pine beetle, Dendroctonus ponderosae Hopkins, a major forest pest.</title>
        <authorList>
            <person name="Keeling C.I."/>
            <person name="Yuen M.M."/>
            <person name="Liao N.Y."/>
            <person name="Docking T.R."/>
            <person name="Chan S.K."/>
            <person name="Taylor G.A."/>
            <person name="Palmquist D.L."/>
            <person name="Jackman S.D."/>
            <person name="Nguyen A."/>
            <person name="Li M."/>
            <person name="Henderson H."/>
            <person name="Janes J.K."/>
            <person name="Zhao Y."/>
            <person name="Pandoh P."/>
            <person name="Moore R."/>
            <person name="Sperling F.A."/>
            <person name="Huber D.P."/>
            <person name="Birol I."/>
            <person name="Jones S.J."/>
            <person name="Bohlmann J."/>
        </authorList>
    </citation>
    <scope>NUCLEOTIDE SEQUENCE</scope>
</reference>
<keyword evidence="3" id="KW-0732">Signal</keyword>
<keyword evidence="2" id="KW-0812">Transmembrane</keyword>
<keyword evidence="7" id="KW-1185">Reference proteome</keyword>
<protein>
    <submittedName>
        <fullName evidence="4 6">Uncharacterized protein</fullName>
    </submittedName>
</protein>
<feature type="region of interest" description="Disordered" evidence="1">
    <location>
        <begin position="169"/>
        <end position="192"/>
    </location>
</feature>
<dbReference type="EMBL" id="KB741292">
    <property type="protein sequence ID" value="ENN70358.1"/>
    <property type="molecule type" value="Genomic_DNA"/>
</dbReference>
<dbReference type="OrthoDB" id="8069116at2759"/>
<evidence type="ECO:0000313" key="6">
    <source>
        <dbReference type="EnsemblMetazoa" id="XP_019771909.1"/>
    </source>
</evidence>